<organism evidence="9 10">
    <name type="scientific">Rozella allomycis (strain CSF55)</name>
    <dbReference type="NCBI Taxonomy" id="988480"/>
    <lineage>
        <taxon>Eukaryota</taxon>
        <taxon>Fungi</taxon>
        <taxon>Fungi incertae sedis</taxon>
        <taxon>Cryptomycota</taxon>
        <taxon>Cryptomycota incertae sedis</taxon>
        <taxon>Rozella</taxon>
    </lineage>
</organism>
<dbReference type="InterPro" id="IPR002156">
    <property type="entry name" value="RNaseH_domain"/>
</dbReference>
<dbReference type="PANTHER" id="PTHR10642">
    <property type="entry name" value="RIBONUCLEASE H1"/>
    <property type="match status" value="1"/>
</dbReference>
<evidence type="ECO:0000259" key="8">
    <source>
        <dbReference type="PROSITE" id="PS50879"/>
    </source>
</evidence>
<comment type="similarity">
    <text evidence="2">Belongs to the RNase H family.</text>
</comment>
<dbReference type="InterPro" id="IPR050092">
    <property type="entry name" value="RNase_H"/>
</dbReference>
<dbReference type="PROSITE" id="PS50879">
    <property type="entry name" value="RNASE_H_1"/>
    <property type="match status" value="1"/>
</dbReference>
<dbReference type="InterPro" id="IPR036397">
    <property type="entry name" value="RNaseH_sf"/>
</dbReference>
<sequence>MKEPLREYSNFSKLVIPAFTDGSCINNGQKDTYAGYAVIFPFHKDLNEHGCIPVNTNNRAEMFAIIKACQIFEEFDKDKQNTLKIYTDSKLCVQTFNSWMEKWKNENWQKSTNGAIQNLDFVQIMYDLKMRLGDRIIVKHVFAHTKGKDFKSRWNRKADELARLGALETKENKFFDC</sequence>
<keyword evidence="6" id="KW-0255">Endonuclease</keyword>
<dbReference type="AlphaFoldDB" id="A0A4P9YBZ9"/>
<dbReference type="EMBL" id="ML008201">
    <property type="protein sequence ID" value="RKP15660.1"/>
    <property type="molecule type" value="Genomic_DNA"/>
</dbReference>
<evidence type="ECO:0000256" key="2">
    <source>
        <dbReference type="ARBA" id="ARBA00005300"/>
    </source>
</evidence>
<evidence type="ECO:0000256" key="7">
    <source>
        <dbReference type="ARBA" id="ARBA00022801"/>
    </source>
</evidence>
<keyword evidence="5" id="KW-0479">Metal-binding</keyword>
<protein>
    <recommendedName>
        <fullName evidence="3">ribonuclease H</fullName>
        <ecNumber evidence="3">3.1.26.4</ecNumber>
    </recommendedName>
</protein>
<evidence type="ECO:0000313" key="9">
    <source>
        <dbReference type="EMBL" id="RKP15660.1"/>
    </source>
</evidence>
<dbReference type="Pfam" id="PF00075">
    <property type="entry name" value="RNase_H"/>
    <property type="match status" value="1"/>
</dbReference>
<name>A0A4P9YBZ9_ROZAC</name>
<reference evidence="10" key="1">
    <citation type="journal article" date="2018" name="Nat. Microbiol.">
        <title>Leveraging single-cell genomics to expand the fungal tree of life.</title>
        <authorList>
            <person name="Ahrendt S.R."/>
            <person name="Quandt C.A."/>
            <person name="Ciobanu D."/>
            <person name="Clum A."/>
            <person name="Salamov A."/>
            <person name="Andreopoulos B."/>
            <person name="Cheng J.F."/>
            <person name="Woyke T."/>
            <person name="Pelin A."/>
            <person name="Henrissat B."/>
            <person name="Reynolds N.K."/>
            <person name="Benny G.L."/>
            <person name="Smith M.E."/>
            <person name="James T.Y."/>
            <person name="Grigoriev I.V."/>
        </authorList>
    </citation>
    <scope>NUCLEOTIDE SEQUENCE [LARGE SCALE GENOMIC DNA]</scope>
    <source>
        <strain evidence="10">CSF55</strain>
    </source>
</reference>
<dbReference type="GO" id="GO:0003676">
    <property type="term" value="F:nucleic acid binding"/>
    <property type="evidence" value="ECO:0007669"/>
    <property type="project" value="InterPro"/>
</dbReference>
<keyword evidence="7" id="KW-0378">Hydrolase</keyword>
<dbReference type="GO" id="GO:0043137">
    <property type="term" value="P:DNA replication, removal of RNA primer"/>
    <property type="evidence" value="ECO:0007669"/>
    <property type="project" value="TreeGrafter"/>
</dbReference>
<proteinExistence type="inferred from homology"/>
<evidence type="ECO:0000313" key="10">
    <source>
        <dbReference type="Proteomes" id="UP000281549"/>
    </source>
</evidence>
<dbReference type="GO" id="GO:0004523">
    <property type="term" value="F:RNA-DNA hybrid ribonuclease activity"/>
    <property type="evidence" value="ECO:0007669"/>
    <property type="project" value="UniProtKB-EC"/>
</dbReference>
<dbReference type="EC" id="3.1.26.4" evidence="3"/>
<dbReference type="Proteomes" id="UP000281549">
    <property type="component" value="Unassembled WGS sequence"/>
</dbReference>
<dbReference type="PANTHER" id="PTHR10642:SF26">
    <property type="entry name" value="RIBONUCLEASE H1"/>
    <property type="match status" value="1"/>
</dbReference>
<accession>A0A4P9YBZ9</accession>
<evidence type="ECO:0000256" key="3">
    <source>
        <dbReference type="ARBA" id="ARBA00012180"/>
    </source>
</evidence>
<dbReference type="CDD" id="cd09280">
    <property type="entry name" value="RNase_HI_eukaryote_like"/>
    <property type="match status" value="1"/>
</dbReference>
<evidence type="ECO:0000256" key="5">
    <source>
        <dbReference type="ARBA" id="ARBA00022723"/>
    </source>
</evidence>
<dbReference type="GO" id="GO:0046872">
    <property type="term" value="F:metal ion binding"/>
    <property type="evidence" value="ECO:0007669"/>
    <property type="project" value="UniProtKB-KW"/>
</dbReference>
<feature type="domain" description="RNase H type-1" evidence="8">
    <location>
        <begin position="12"/>
        <end position="167"/>
    </location>
</feature>
<dbReference type="InterPro" id="IPR012337">
    <property type="entry name" value="RNaseH-like_sf"/>
</dbReference>
<evidence type="ECO:0000256" key="6">
    <source>
        <dbReference type="ARBA" id="ARBA00022759"/>
    </source>
</evidence>
<dbReference type="SUPFAM" id="SSF53098">
    <property type="entry name" value="Ribonuclease H-like"/>
    <property type="match status" value="1"/>
</dbReference>
<comment type="catalytic activity">
    <reaction evidence="1">
        <text>Endonucleolytic cleavage to 5'-phosphomonoester.</text>
        <dbReference type="EC" id="3.1.26.4"/>
    </reaction>
</comment>
<keyword evidence="4" id="KW-0540">Nuclease</keyword>
<evidence type="ECO:0000256" key="1">
    <source>
        <dbReference type="ARBA" id="ARBA00000077"/>
    </source>
</evidence>
<evidence type="ECO:0000256" key="4">
    <source>
        <dbReference type="ARBA" id="ARBA00022722"/>
    </source>
</evidence>
<dbReference type="Gene3D" id="3.30.420.10">
    <property type="entry name" value="Ribonuclease H-like superfamily/Ribonuclease H"/>
    <property type="match status" value="1"/>
</dbReference>
<gene>
    <name evidence="9" type="ORF">ROZALSC1DRAFT_32022</name>
</gene>